<evidence type="ECO:0000256" key="1">
    <source>
        <dbReference type="ARBA" id="ARBA00000085"/>
    </source>
</evidence>
<proteinExistence type="predicted"/>
<keyword evidence="5 12" id="KW-0812">Transmembrane</keyword>
<dbReference type="CDD" id="cd00130">
    <property type="entry name" value="PAS"/>
    <property type="match status" value="1"/>
</dbReference>
<evidence type="ECO:0000256" key="5">
    <source>
        <dbReference type="ARBA" id="ARBA00022692"/>
    </source>
</evidence>
<keyword evidence="10" id="KW-0902">Two-component regulatory system</keyword>
<evidence type="ECO:0000256" key="4">
    <source>
        <dbReference type="ARBA" id="ARBA00022679"/>
    </source>
</evidence>
<evidence type="ECO:0000256" key="6">
    <source>
        <dbReference type="ARBA" id="ARBA00022741"/>
    </source>
</evidence>
<evidence type="ECO:0000256" key="3">
    <source>
        <dbReference type="ARBA" id="ARBA00012438"/>
    </source>
</evidence>
<dbReference type="EMBL" id="JBEDNW010000002">
    <property type="protein sequence ID" value="MEZ3166456.1"/>
    <property type="molecule type" value="Genomic_DNA"/>
</dbReference>
<evidence type="ECO:0000256" key="2">
    <source>
        <dbReference type="ARBA" id="ARBA00004141"/>
    </source>
</evidence>
<keyword evidence="4" id="KW-0808">Transferase</keyword>
<feature type="transmembrane region" description="Helical" evidence="12">
    <location>
        <begin position="101"/>
        <end position="123"/>
    </location>
</feature>
<dbReference type="PROSITE" id="PS50113">
    <property type="entry name" value="PAC"/>
    <property type="match status" value="1"/>
</dbReference>
<feature type="domain" description="Histidine kinase" evidence="13">
    <location>
        <begin position="354"/>
        <end position="561"/>
    </location>
</feature>
<sequence length="561" mass="60422">MNASAIGIGVVLGSFGAAVGASYLLWYLHLQEGRSGSDWFMGNMAAVAVFCGSYGASLLVSNESVRVALGVVSFTALCFMGPFFLVFGLDYTGRRDLVNAPLLALVGAVPLVAGVAAVTNPVHHLIWTDFQFAPAFGLATVSYAVQPVGIVALLFSIGTGGVGSLLLVGAISSYGPLYRREATAVVLSTVPPTVGVSLWLFEVGPVPQLHLTAPLMLVHVSLDAYAFVGTHMFESNPATQRMAERTGLNSLSEPVFVLDTERRIVRVNDSAAALFFDEPSAALPRPLEAVFGFDLAALREAGEVSADEAGGKTFAVSDTVLTDPGGETVGTMLVLYDVTEERQREQQLSVLNRVLRHNLRNEMTLIGGHARLLTSDLRDSERSQQAGTIAAASDRLLSIAEKVREFEKIQERGVRPEACSPSAVLDSIDETWGDADEDPSVERTVRPSDLRIRTDSLLLSTALSNLIENAVVHSAESDPTVRVSVRESPETDGRFVFEVRDDNERIPEHELDTIRAGGETPLQHGQGIGLWLVYWSVQKLRGELTFRYEDGNVAVVTIPNL</sequence>
<comment type="catalytic activity">
    <reaction evidence="1">
        <text>ATP + protein L-histidine = ADP + protein N-phospho-L-histidine.</text>
        <dbReference type="EC" id="2.7.13.3"/>
    </reaction>
</comment>
<evidence type="ECO:0000313" key="17">
    <source>
        <dbReference type="Proteomes" id="UP001501425"/>
    </source>
</evidence>
<dbReference type="InterPro" id="IPR000014">
    <property type="entry name" value="PAS"/>
</dbReference>
<dbReference type="InterPro" id="IPR000700">
    <property type="entry name" value="PAS-assoc_C"/>
</dbReference>
<dbReference type="Gene3D" id="3.30.450.20">
    <property type="entry name" value="PAS domain"/>
    <property type="match status" value="1"/>
</dbReference>
<dbReference type="AlphaFoldDB" id="A0AAV3SVQ4"/>
<dbReference type="SUPFAM" id="SSF55785">
    <property type="entry name" value="PYP-like sensor domain (PAS domain)"/>
    <property type="match status" value="1"/>
</dbReference>
<dbReference type="GO" id="GO:0005524">
    <property type="term" value="F:ATP binding"/>
    <property type="evidence" value="ECO:0007669"/>
    <property type="project" value="UniProtKB-KW"/>
</dbReference>
<dbReference type="InterPro" id="IPR031621">
    <property type="entry name" value="HisKA_7TM"/>
</dbReference>
<evidence type="ECO:0000256" key="8">
    <source>
        <dbReference type="ARBA" id="ARBA00022840"/>
    </source>
</evidence>
<feature type="transmembrane region" description="Helical" evidence="12">
    <location>
        <begin position="6"/>
        <end position="28"/>
    </location>
</feature>
<evidence type="ECO:0000313" key="15">
    <source>
        <dbReference type="EMBL" id="GAA0552146.1"/>
    </source>
</evidence>
<evidence type="ECO:0000256" key="7">
    <source>
        <dbReference type="ARBA" id="ARBA00022777"/>
    </source>
</evidence>
<keyword evidence="11 12" id="KW-0472">Membrane</keyword>
<evidence type="ECO:0000256" key="12">
    <source>
        <dbReference type="SAM" id="Phobius"/>
    </source>
</evidence>
<dbReference type="GO" id="GO:0000156">
    <property type="term" value="F:phosphorelay response regulator activity"/>
    <property type="evidence" value="ECO:0007669"/>
    <property type="project" value="TreeGrafter"/>
</dbReference>
<evidence type="ECO:0000256" key="9">
    <source>
        <dbReference type="ARBA" id="ARBA00022989"/>
    </source>
</evidence>
<dbReference type="InterPro" id="IPR036890">
    <property type="entry name" value="HATPase_C_sf"/>
</dbReference>
<evidence type="ECO:0000256" key="10">
    <source>
        <dbReference type="ARBA" id="ARBA00023012"/>
    </source>
</evidence>
<protein>
    <recommendedName>
        <fullName evidence="3">histidine kinase</fullName>
        <ecNumber evidence="3">2.7.13.3</ecNumber>
    </recommendedName>
</protein>
<evidence type="ECO:0000313" key="16">
    <source>
        <dbReference type="EMBL" id="MEZ3166456.1"/>
    </source>
</evidence>
<reference evidence="15" key="1">
    <citation type="journal article" date="2014" name="Int. J. Syst. Evol. Microbiol.">
        <title>Complete genome sequence of Corynebacterium casei LMG S-19264T (=DSM 44701T), isolated from a smear-ripened cheese.</title>
        <authorList>
            <consortium name="US DOE Joint Genome Institute (JGI-PGF)"/>
            <person name="Walter F."/>
            <person name="Albersmeier A."/>
            <person name="Kalinowski J."/>
            <person name="Ruckert C."/>
        </authorList>
    </citation>
    <scope>NUCLEOTIDE SEQUENCE</scope>
    <source>
        <strain evidence="15">JCM 14265</strain>
    </source>
</reference>
<dbReference type="InterPro" id="IPR003594">
    <property type="entry name" value="HATPase_dom"/>
</dbReference>
<dbReference type="InterPro" id="IPR050351">
    <property type="entry name" value="BphY/WalK/GraS-like"/>
</dbReference>
<organism evidence="15 17">
    <name type="scientific">Halorubrum ejinorense</name>
    <dbReference type="NCBI Taxonomy" id="425309"/>
    <lineage>
        <taxon>Archaea</taxon>
        <taxon>Methanobacteriati</taxon>
        <taxon>Methanobacteriota</taxon>
        <taxon>Stenosarchaea group</taxon>
        <taxon>Halobacteria</taxon>
        <taxon>Halobacteriales</taxon>
        <taxon>Haloferacaceae</taxon>
        <taxon>Halorubrum</taxon>
    </lineage>
</organism>
<keyword evidence="18" id="KW-1185">Reference proteome</keyword>
<dbReference type="PANTHER" id="PTHR42878">
    <property type="entry name" value="TWO-COMPONENT HISTIDINE KINASE"/>
    <property type="match status" value="1"/>
</dbReference>
<gene>
    <name evidence="16" type="ORF">ABNG02_03830</name>
    <name evidence="15" type="ORF">GCM10008994_28890</name>
</gene>
<dbReference type="GO" id="GO:0030295">
    <property type="term" value="F:protein kinase activator activity"/>
    <property type="evidence" value="ECO:0007669"/>
    <property type="project" value="TreeGrafter"/>
</dbReference>
<feature type="transmembrane region" description="Helical" evidence="12">
    <location>
        <begin position="67"/>
        <end position="89"/>
    </location>
</feature>
<feature type="domain" description="PAC" evidence="14">
    <location>
        <begin position="300"/>
        <end position="350"/>
    </location>
</feature>
<name>A0AAV3SVQ4_9EURY</name>
<dbReference type="Pfam" id="PF16927">
    <property type="entry name" value="HisKA_7TM"/>
    <property type="match status" value="1"/>
</dbReference>
<dbReference type="PROSITE" id="PS50109">
    <property type="entry name" value="HIS_KIN"/>
    <property type="match status" value="1"/>
</dbReference>
<dbReference type="SUPFAM" id="SSF47384">
    <property type="entry name" value="Homodimeric domain of signal transducing histidine kinase"/>
    <property type="match status" value="1"/>
</dbReference>
<dbReference type="Proteomes" id="UP001567571">
    <property type="component" value="Unassembled WGS sequence"/>
</dbReference>
<dbReference type="InterPro" id="IPR005467">
    <property type="entry name" value="His_kinase_dom"/>
</dbReference>
<evidence type="ECO:0000259" key="13">
    <source>
        <dbReference type="PROSITE" id="PS50109"/>
    </source>
</evidence>
<dbReference type="EMBL" id="BAAADQ010000015">
    <property type="protein sequence ID" value="GAA0552146.1"/>
    <property type="molecule type" value="Genomic_DNA"/>
</dbReference>
<dbReference type="Gene3D" id="3.30.565.10">
    <property type="entry name" value="Histidine kinase-like ATPase, C-terminal domain"/>
    <property type="match status" value="1"/>
</dbReference>
<keyword evidence="8" id="KW-0067">ATP-binding</keyword>
<dbReference type="InterPro" id="IPR036097">
    <property type="entry name" value="HisK_dim/P_sf"/>
</dbReference>
<evidence type="ECO:0000259" key="14">
    <source>
        <dbReference type="PROSITE" id="PS50113"/>
    </source>
</evidence>
<feature type="transmembrane region" description="Helical" evidence="12">
    <location>
        <begin position="182"/>
        <end position="201"/>
    </location>
</feature>
<keyword evidence="7 16" id="KW-0418">Kinase</keyword>
<reference evidence="15" key="2">
    <citation type="submission" date="2023-12" db="EMBL/GenBank/DDBJ databases">
        <authorList>
            <person name="Sun Q."/>
            <person name="Inoue M."/>
        </authorList>
    </citation>
    <scope>NUCLEOTIDE SEQUENCE</scope>
    <source>
        <strain evidence="15">JCM 14265</strain>
    </source>
</reference>
<dbReference type="Pfam" id="PF02518">
    <property type="entry name" value="HATPase_c"/>
    <property type="match status" value="1"/>
</dbReference>
<dbReference type="GO" id="GO:0016020">
    <property type="term" value="C:membrane"/>
    <property type="evidence" value="ECO:0007669"/>
    <property type="project" value="UniProtKB-SubCell"/>
</dbReference>
<dbReference type="Gene3D" id="1.10.287.130">
    <property type="match status" value="1"/>
</dbReference>
<dbReference type="PANTHER" id="PTHR42878:SF7">
    <property type="entry name" value="SENSOR HISTIDINE KINASE GLRK"/>
    <property type="match status" value="1"/>
</dbReference>
<dbReference type="InterPro" id="IPR035965">
    <property type="entry name" value="PAS-like_dom_sf"/>
</dbReference>
<accession>A0AAV3SVQ4</accession>
<reference evidence="16 18" key="3">
    <citation type="submission" date="2024-06" db="EMBL/GenBank/DDBJ databases">
        <title>Halorubrum miltondacostae sp. nov., a potential PHA producer isolated from an inland solar saltern in Rio Maior, Portugal.</title>
        <authorList>
            <person name="Albuquerque L."/>
            <person name="Viver T."/>
            <person name="Barroso C."/>
            <person name="Claudino R."/>
            <person name="Galvan M."/>
            <person name="Simoes G."/>
            <person name="Lobo Da Cunha A."/>
            <person name="Egas C."/>
        </authorList>
    </citation>
    <scope>NUCLEOTIDE SEQUENCE [LARGE SCALE GENOMIC DNA]</scope>
    <source>
        <strain evidence="16 18">DSM 18646</strain>
    </source>
</reference>
<feature type="transmembrane region" description="Helical" evidence="12">
    <location>
        <begin position="40"/>
        <end position="61"/>
    </location>
</feature>
<dbReference type="GO" id="GO:0000155">
    <property type="term" value="F:phosphorelay sensor kinase activity"/>
    <property type="evidence" value="ECO:0007669"/>
    <property type="project" value="InterPro"/>
</dbReference>
<dbReference type="EC" id="2.7.13.3" evidence="3"/>
<dbReference type="SUPFAM" id="SSF55874">
    <property type="entry name" value="ATPase domain of HSP90 chaperone/DNA topoisomerase II/histidine kinase"/>
    <property type="match status" value="1"/>
</dbReference>
<dbReference type="GO" id="GO:0007234">
    <property type="term" value="P:osmosensory signaling via phosphorelay pathway"/>
    <property type="evidence" value="ECO:0007669"/>
    <property type="project" value="TreeGrafter"/>
</dbReference>
<comment type="subcellular location">
    <subcellularLocation>
        <location evidence="2">Membrane</location>
        <topology evidence="2">Multi-pass membrane protein</topology>
    </subcellularLocation>
</comment>
<dbReference type="Proteomes" id="UP001501425">
    <property type="component" value="Unassembled WGS sequence"/>
</dbReference>
<feature type="transmembrane region" description="Helical" evidence="12">
    <location>
        <begin position="143"/>
        <end position="170"/>
    </location>
</feature>
<dbReference type="RefSeq" id="WP_343780322.1">
    <property type="nucleotide sequence ID" value="NZ_BAAADQ010000015.1"/>
</dbReference>
<keyword evidence="6" id="KW-0547">Nucleotide-binding</keyword>
<keyword evidence="9 12" id="KW-1133">Transmembrane helix</keyword>
<evidence type="ECO:0000256" key="11">
    <source>
        <dbReference type="ARBA" id="ARBA00023136"/>
    </source>
</evidence>
<comment type="caution">
    <text evidence="15">The sequence shown here is derived from an EMBL/GenBank/DDBJ whole genome shotgun (WGS) entry which is preliminary data.</text>
</comment>
<evidence type="ECO:0000313" key="18">
    <source>
        <dbReference type="Proteomes" id="UP001567571"/>
    </source>
</evidence>
<dbReference type="SMART" id="SM00387">
    <property type="entry name" value="HATPase_c"/>
    <property type="match status" value="1"/>
</dbReference>